<evidence type="ECO:0000259" key="7">
    <source>
        <dbReference type="Pfam" id="PF05175"/>
    </source>
</evidence>
<dbReference type="EMBL" id="LJCR01002624">
    <property type="protein sequence ID" value="KPV48474.1"/>
    <property type="molecule type" value="Genomic_DNA"/>
</dbReference>
<reference evidence="8 9" key="1">
    <citation type="submission" date="2015-09" db="EMBL/GenBank/DDBJ databases">
        <title>Draft genome sequence of Kouleothrix aurantiaca JCM 19913.</title>
        <authorList>
            <person name="Hemp J."/>
        </authorList>
    </citation>
    <scope>NUCLEOTIDE SEQUENCE [LARGE SCALE GENOMIC DNA]</scope>
    <source>
        <strain evidence="8 9">COM-B</strain>
    </source>
</reference>
<evidence type="ECO:0000313" key="8">
    <source>
        <dbReference type="EMBL" id="KPV48474.1"/>
    </source>
</evidence>
<dbReference type="PATRIC" id="fig|186479.3.peg.5392"/>
<dbReference type="PROSITE" id="PS00092">
    <property type="entry name" value="N6_MTASE"/>
    <property type="match status" value="1"/>
</dbReference>
<feature type="region of interest" description="Disordered" evidence="6">
    <location>
        <begin position="59"/>
        <end position="79"/>
    </location>
</feature>
<keyword evidence="3" id="KW-0808">Transferase</keyword>
<dbReference type="EC" id="2.1.1.297" evidence="1"/>
<dbReference type="SUPFAM" id="SSF53335">
    <property type="entry name" value="S-adenosyl-L-methionine-dependent methyltransferases"/>
    <property type="match status" value="1"/>
</dbReference>
<organism evidence="8 9">
    <name type="scientific">Kouleothrix aurantiaca</name>
    <dbReference type="NCBI Taxonomy" id="186479"/>
    <lineage>
        <taxon>Bacteria</taxon>
        <taxon>Bacillati</taxon>
        <taxon>Chloroflexota</taxon>
        <taxon>Chloroflexia</taxon>
        <taxon>Chloroflexales</taxon>
        <taxon>Roseiflexineae</taxon>
        <taxon>Roseiflexaceae</taxon>
        <taxon>Kouleothrix</taxon>
    </lineage>
</organism>
<dbReference type="InterPro" id="IPR050320">
    <property type="entry name" value="N5-glutamine_MTase"/>
</dbReference>
<dbReference type="InterPro" id="IPR007848">
    <property type="entry name" value="Small_mtfrase_dom"/>
</dbReference>
<evidence type="ECO:0000256" key="3">
    <source>
        <dbReference type="ARBA" id="ARBA00022679"/>
    </source>
</evidence>
<evidence type="ECO:0000256" key="2">
    <source>
        <dbReference type="ARBA" id="ARBA00022603"/>
    </source>
</evidence>
<dbReference type="AlphaFoldDB" id="A0A0P9F838"/>
<dbReference type="PANTHER" id="PTHR18895:SF74">
    <property type="entry name" value="MTRF1L RELEASE FACTOR GLUTAMINE METHYLTRANSFERASE"/>
    <property type="match status" value="1"/>
</dbReference>
<dbReference type="GO" id="GO:0102559">
    <property type="term" value="F:peptide chain release factor N(5)-glutamine methyltransferase activity"/>
    <property type="evidence" value="ECO:0007669"/>
    <property type="project" value="UniProtKB-EC"/>
</dbReference>
<dbReference type="Pfam" id="PF05175">
    <property type="entry name" value="MTS"/>
    <property type="match status" value="1"/>
</dbReference>
<feature type="domain" description="Methyltransferase small" evidence="7">
    <location>
        <begin position="86"/>
        <end position="164"/>
    </location>
</feature>
<dbReference type="GO" id="GO:0003676">
    <property type="term" value="F:nucleic acid binding"/>
    <property type="evidence" value="ECO:0007669"/>
    <property type="project" value="InterPro"/>
</dbReference>
<keyword evidence="4" id="KW-0949">S-adenosyl-L-methionine</keyword>
<keyword evidence="2" id="KW-0489">Methyltransferase</keyword>
<evidence type="ECO:0000256" key="5">
    <source>
        <dbReference type="ARBA" id="ARBA00048391"/>
    </source>
</evidence>
<evidence type="ECO:0000313" key="9">
    <source>
        <dbReference type="Proteomes" id="UP000050509"/>
    </source>
</evidence>
<gene>
    <name evidence="8" type="ORF">SE17_37870</name>
</gene>
<accession>A0A0P9F838</accession>
<dbReference type="NCBIfam" id="TIGR03534">
    <property type="entry name" value="RF_mod_PrmC"/>
    <property type="match status" value="1"/>
</dbReference>
<dbReference type="InterPro" id="IPR004556">
    <property type="entry name" value="HemK-like"/>
</dbReference>
<sequence>AALVGRRAALEPVAYLVGHREFYGLDFLVDTRVLVPRPETELLVDLALRFARRPILRQTQSRQTDDRPHSGVTPENISSAVGGRSSVTIADIGTGSGCIAIALAANLPGAQIVAVDRSPGALEVARTNAERHGVAGQIALREGDLLAPLVERVDILVSNPPYTILSEIDEGVRRYEPHAALDGGADGLNLYRRLLAGAPDVLRPGGAVLLEIGATQGPAVAGLARQHFPQAQISVHKDLAGLDRVVAVETQPPTL</sequence>
<dbReference type="Proteomes" id="UP000050509">
    <property type="component" value="Unassembled WGS sequence"/>
</dbReference>
<feature type="non-terminal residue" evidence="8">
    <location>
        <position position="1"/>
    </location>
</feature>
<dbReference type="CDD" id="cd02440">
    <property type="entry name" value="AdoMet_MTases"/>
    <property type="match status" value="1"/>
</dbReference>
<evidence type="ECO:0000256" key="1">
    <source>
        <dbReference type="ARBA" id="ARBA00012771"/>
    </source>
</evidence>
<keyword evidence="9" id="KW-1185">Reference proteome</keyword>
<dbReference type="InterPro" id="IPR019874">
    <property type="entry name" value="RF_methyltr_PrmC"/>
</dbReference>
<dbReference type="InterPro" id="IPR029063">
    <property type="entry name" value="SAM-dependent_MTases_sf"/>
</dbReference>
<name>A0A0P9F838_9CHLR</name>
<dbReference type="PANTHER" id="PTHR18895">
    <property type="entry name" value="HEMK METHYLTRANSFERASE"/>
    <property type="match status" value="1"/>
</dbReference>
<protein>
    <recommendedName>
        <fullName evidence="1">peptide chain release factor N(5)-glutamine methyltransferase</fullName>
        <ecNumber evidence="1">2.1.1.297</ecNumber>
    </recommendedName>
</protein>
<dbReference type="GO" id="GO:0032259">
    <property type="term" value="P:methylation"/>
    <property type="evidence" value="ECO:0007669"/>
    <property type="project" value="UniProtKB-KW"/>
</dbReference>
<proteinExistence type="predicted"/>
<dbReference type="Gene3D" id="3.40.50.150">
    <property type="entry name" value="Vaccinia Virus protein VP39"/>
    <property type="match status" value="1"/>
</dbReference>
<evidence type="ECO:0000256" key="4">
    <source>
        <dbReference type="ARBA" id="ARBA00022691"/>
    </source>
</evidence>
<dbReference type="Gene3D" id="1.10.8.10">
    <property type="entry name" value="DNA helicase RuvA subunit, C-terminal domain"/>
    <property type="match status" value="1"/>
</dbReference>
<dbReference type="NCBIfam" id="TIGR00536">
    <property type="entry name" value="hemK_fam"/>
    <property type="match status" value="1"/>
</dbReference>
<dbReference type="InterPro" id="IPR002052">
    <property type="entry name" value="DNA_methylase_N6_adenine_CS"/>
</dbReference>
<comment type="catalytic activity">
    <reaction evidence="5">
        <text>L-glutaminyl-[peptide chain release factor] + S-adenosyl-L-methionine = N(5)-methyl-L-glutaminyl-[peptide chain release factor] + S-adenosyl-L-homocysteine + H(+)</text>
        <dbReference type="Rhea" id="RHEA:42896"/>
        <dbReference type="Rhea" id="RHEA-COMP:10271"/>
        <dbReference type="Rhea" id="RHEA-COMP:10272"/>
        <dbReference type="ChEBI" id="CHEBI:15378"/>
        <dbReference type="ChEBI" id="CHEBI:30011"/>
        <dbReference type="ChEBI" id="CHEBI:57856"/>
        <dbReference type="ChEBI" id="CHEBI:59789"/>
        <dbReference type="ChEBI" id="CHEBI:61891"/>
        <dbReference type="EC" id="2.1.1.297"/>
    </reaction>
</comment>
<evidence type="ECO:0000256" key="6">
    <source>
        <dbReference type="SAM" id="MobiDB-lite"/>
    </source>
</evidence>
<comment type="caution">
    <text evidence="8">The sequence shown here is derived from an EMBL/GenBank/DDBJ whole genome shotgun (WGS) entry which is preliminary data.</text>
</comment>